<feature type="transmembrane region" description="Helical" evidence="8">
    <location>
        <begin position="355"/>
        <end position="379"/>
    </location>
</feature>
<proteinExistence type="inferred from homology"/>
<dbReference type="NCBIfam" id="TIGR00710">
    <property type="entry name" value="efflux_Bcr_CflA"/>
    <property type="match status" value="1"/>
</dbReference>
<comment type="caution">
    <text evidence="8">Lacks conserved residue(s) required for the propagation of feature annotation.</text>
</comment>
<feature type="transmembrane region" description="Helical" evidence="8">
    <location>
        <begin position="183"/>
        <end position="202"/>
    </location>
</feature>
<keyword evidence="11" id="KW-1185">Reference proteome</keyword>
<keyword evidence="3 8" id="KW-0813">Transport</keyword>
<name>A0ABV5Z7B6_9GAMM</name>
<dbReference type="Pfam" id="PF07690">
    <property type="entry name" value="MFS_1"/>
    <property type="match status" value="1"/>
</dbReference>
<feature type="domain" description="Major facilitator superfamily (MFS) profile" evidence="9">
    <location>
        <begin position="27"/>
        <end position="409"/>
    </location>
</feature>
<dbReference type="InterPro" id="IPR011701">
    <property type="entry name" value="MFS"/>
</dbReference>
<reference evidence="10 11" key="1">
    <citation type="submission" date="2024-09" db="EMBL/GenBank/DDBJ databases">
        <authorList>
            <person name="Sun Q."/>
            <person name="Mori K."/>
        </authorList>
    </citation>
    <scope>NUCLEOTIDE SEQUENCE [LARGE SCALE GENOMIC DNA]</scope>
    <source>
        <strain evidence="10 11">ATCC 51285</strain>
    </source>
</reference>
<feature type="transmembrane region" description="Helical" evidence="8">
    <location>
        <begin position="66"/>
        <end position="82"/>
    </location>
</feature>
<evidence type="ECO:0000256" key="8">
    <source>
        <dbReference type="RuleBase" id="RU365088"/>
    </source>
</evidence>
<evidence type="ECO:0000259" key="9">
    <source>
        <dbReference type="PROSITE" id="PS50850"/>
    </source>
</evidence>
<feature type="transmembrane region" description="Helical" evidence="8">
    <location>
        <begin position="269"/>
        <end position="290"/>
    </location>
</feature>
<evidence type="ECO:0000256" key="3">
    <source>
        <dbReference type="ARBA" id="ARBA00022448"/>
    </source>
</evidence>
<comment type="similarity">
    <text evidence="2 8">Belongs to the major facilitator superfamily. Bcr/CmlA family.</text>
</comment>
<organism evidence="10 11">
    <name type="scientific">Balneatrix alpica</name>
    <dbReference type="NCBI Taxonomy" id="75684"/>
    <lineage>
        <taxon>Bacteria</taxon>
        <taxon>Pseudomonadati</taxon>
        <taxon>Pseudomonadota</taxon>
        <taxon>Gammaproteobacteria</taxon>
        <taxon>Oceanospirillales</taxon>
        <taxon>Balneatrichaceae</taxon>
        <taxon>Balneatrix</taxon>
    </lineage>
</organism>
<dbReference type="CDD" id="cd17320">
    <property type="entry name" value="MFS_MdfA_MDR_like"/>
    <property type="match status" value="1"/>
</dbReference>
<keyword evidence="7 8" id="KW-0472">Membrane</keyword>
<evidence type="ECO:0000256" key="6">
    <source>
        <dbReference type="ARBA" id="ARBA00022989"/>
    </source>
</evidence>
<dbReference type="SUPFAM" id="SSF103473">
    <property type="entry name" value="MFS general substrate transporter"/>
    <property type="match status" value="1"/>
</dbReference>
<dbReference type="InterPro" id="IPR036259">
    <property type="entry name" value="MFS_trans_sf"/>
</dbReference>
<evidence type="ECO:0000256" key="7">
    <source>
        <dbReference type="ARBA" id="ARBA00023136"/>
    </source>
</evidence>
<dbReference type="PROSITE" id="PS50850">
    <property type="entry name" value="MFS"/>
    <property type="match status" value="1"/>
</dbReference>
<feature type="transmembrane region" description="Helical" evidence="8">
    <location>
        <begin position="327"/>
        <end position="348"/>
    </location>
</feature>
<keyword evidence="6 8" id="KW-1133">Transmembrane helix</keyword>
<dbReference type="InterPro" id="IPR004812">
    <property type="entry name" value="Efflux_drug-R_Bcr/CmlA"/>
</dbReference>
<dbReference type="PANTHER" id="PTHR23502">
    <property type="entry name" value="MAJOR FACILITATOR SUPERFAMILY"/>
    <property type="match status" value="1"/>
</dbReference>
<comment type="caution">
    <text evidence="10">The sequence shown here is derived from an EMBL/GenBank/DDBJ whole genome shotgun (WGS) entry which is preliminary data.</text>
</comment>
<feature type="transmembrane region" description="Helical" evidence="8">
    <location>
        <begin position="234"/>
        <end position="257"/>
    </location>
</feature>
<feature type="transmembrane region" description="Helical" evidence="8">
    <location>
        <begin position="302"/>
        <end position="321"/>
    </location>
</feature>
<evidence type="ECO:0000313" key="10">
    <source>
        <dbReference type="EMBL" id="MFB9885172.1"/>
    </source>
</evidence>
<dbReference type="RefSeq" id="WP_081414425.1">
    <property type="nucleotide sequence ID" value="NZ_JBHLZN010000001.1"/>
</dbReference>
<keyword evidence="5 8" id="KW-0812">Transmembrane</keyword>
<evidence type="ECO:0000256" key="4">
    <source>
        <dbReference type="ARBA" id="ARBA00022475"/>
    </source>
</evidence>
<sequence>MSSSSSETASATPLESTPHPGVSFREFVIYIAFCMAINALAIDIMLPALPDIGQALAVSDANHTQAIIIVYLLGVGVSQLLFGPLADALGRKPVMLAGLSIFLLATLICTLTENFTLMLLARLLQGIGAGAPRVLTISMVRDSYRGAYMGKVMSLALMIFMAIPILAPSLGQLILWIAPWRTLFIVLLLAGMLLLLWTHWRIPETLRPAHRRSFRLNVIATGYAEVLKHRQSMVYTLAMAAITGSLFGFLSSAQQIFVEVFEQKETFTLLFALIALCMSIAAFVNSRLVVRLGLQRLSHGALAGFWLVNLVFVLLAANSLISLPGFMLIQGLSLFLFGFIGSNFNSLAMDPLGHLAGTASSCIGFMTTTGGAVLGFAIGQHFDGSVLPLAVGNAILATLAGALLLWHLHTSEQH</sequence>
<evidence type="ECO:0000256" key="1">
    <source>
        <dbReference type="ARBA" id="ARBA00004651"/>
    </source>
</evidence>
<comment type="subcellular location">
    <subcellularLocation>
        <location evidence="8">Cell inner membrane</location>
        <topology evidence="8">Multi-pass membrane protein</topology>
    </subcellularLocation>
    <subcellularLocation>
        <location evidence="1">Cell membrane</location>
        <topology evidence="1">Multi-pass membrane protein</topology>
    </subcellularLocation>
</comment>
<feature type="transmembrane region" description="Helical" evidence="8">
    <location>
        <begin position="27"/>
        <end position="46"/>
    </location>
</feature>
<dbReference type="Proteomes" id="UP001589628">
    <property type="component" value="Unassembled WGS sequence"/>
</dbReference>
<evidence type="ECO:0000313" key="11">
    <source>
        <dbReference type="Proteomes" id="UP001589628"/>
    </source>
</evidence>
<evidence type="ECO:0000256" key="2">
    <source>
        <dbReference type="ARBA" id="ARBA00006236"/>
    </source>
</evidence>
<protein>
    <recommendedName>
        <fullName evidence="8">Bcr/CflA family efflux transporter</fullName>
    </recommendedName>
</protein>
<feature type="transmembrane region" description="Helical" evidence="8">
    <location>
        <begin position="152"/>
        <end position="177"/>
    </location>
</feature>
<gene>
    <name evidence="10" type="ORF">ACFFLH_01925</name>
</gene>
<accession>A0ABV5Z7B6</accession>
<feature type="transmembrane region" description="Helical" evidence="8">
    <location>
        <begin position="94"/>
        <end position="113"/>
    </location>
</feature>
<dbReference type="PANTHER" id="PTHR23502:SF132">
    <property type="entry name" value="POLYAMINE TRANSPORTER 2-RELATED"/>
    <property type="match status" value="1"/>
</dbReference>
<dbReference type="EMBL" id="JBHLZN010000001">
    <property type="protein sequence ID" value="MFB9885172.1"/>
    <property type="molecule type" value="Genomic_DNA"/>
</dbReference>
<dbReference type="Gene3D" id="1.20.1720.10">
    <property type="entry name" value="Multidrug resistance protein D"/>
    <property type="match status" value="1"/>
</dbReference>
<evidence type="ECO:0000256" key="5">
    <source>
        <dbReference type="ARBA" id="ARBA00022692"/>
    </source>
</evidence>
<feature type="transmembrane region" description="Helical" evidence="8">
    <location>
        <begin position="385"/>
        <end position="406"/>
    </location>
</feature>
<keyword evidence="8" id="KW-0997">Cell inner membrane</keyword>
<dbReference type="InterPro" id="IPR020846">
    <property type="entry name" value="MFS_dom"/>
</dbReference>
<keyword evidence="4" id="KW-1003">Cell membrane</keyword>